<dbReference type="GO" id="GO:0004497">
    <property type="term" value="F:monooxygenase activity"/>
    <property type="evidence" value="ECO:0007669"/>
    <property type="project" value="InterPro"/>
</dbReference>
<dbReference type="GO" id="GO:0016705">
    <property type="term" value="F:oxidoreductase activity, acting on paired donors, with incorporation or reduction of molecular oxygen"/>
    <property type="evidence" value="ECO:0007669"/>
    <property type="project" value="InterPro"/>
</dbReference>
<dbReference type="InterPro" id="IPR050121">
    <property type="entry name" value="Cytochrome_P450_monoxygenase"/>
</dbReference>
<accession>A0A6C0EKQ4</accession>
<name>A0A6C0EKQ4_9ZZZZ</name>
<evidence type="ECO:0000256" key="1">
    <source>
        <dbReference type="ARBA" id="ARBA00010617"/>
    </source>
</evidence>
<dbReference type="PANTHER" id="PTHR24305:SF166">
    <property type="entry name" value="CYTOCHROME P450 12A4, MITOCHONDRIAL-RELATED"/>
    <property type="match status" value="1"/>
</dbReference>
<proteinExistence type="inferred from homology"/>
<dbReference type="PRINTS" id="PR00463">
    <property type="entry name" value="EP450I"/>
</dbReference>
<protein>
    <recommendedName>
        <fullName evidence="3">Cytochrome P450</fullName>
    </recommendedName>
</protein>
<evidence type="ECO:0008006" key="3">
    <source>
        <dbReference type="Google" id="ProtNLM"/>
    </source>
</evidence>
<dbReference type="AlphaFoldDB" id="A0A6C0EKQ4"/>
<dbReference type="Pfam" id="PF00067">
    <property type="entry name" value="p450"/>
    <property type="match status" value="1"/>
</dbReference>
<dbReference type="GO" id="GO:0020037">
    <property type="term" value="F:heme binding"/>
    <property type="evidence" value="ECO:0007669"/>
    <property type="project" value="InterPro"/>
</dbReference>
<organism evidence="2">
    <name type="scientific">viral metagenome</name>
    <dbReference type="NCBI Taxonomy" id="1070528"/>
    <lineage>
        <taxon>unclassified sequences</taxon>
        <taxon>metagenomes</taxon>
        <taxon>organismal metagenomes</taxon>
    </lineage>
</organism>
<reference evidence="2" key="1">
    <citation type="journal article" date="2020" name="Nature">
        <title>Giant virus diversity and host interactions through global metagenomics.</title>
        <authorList>
            <person name="Schulz F."/>
            <person name="Roux S."/>
            <person name="Paez-Espino D."/>
            <person name="Jungbluth S."/>
            <person name="Walsh D.A."/>
            <person name="Denef V.J."/>
            <person name="McMahon K.D."/>
            <person name="Konstantinidis K.T."/>
            <person name="Eloe-Fadrosh E.A."/>
            <person name="Kyrpides N.C."/>
            <person name="Woyke T."/>
        </authorList>
    </citation>
    <scope>NUCLEOTIDE SEQUENCE</scope>
    <source>
        <strain evidence="2">GVMAG-M-3300001351-8</strain>
    </source>
</reference>
<dbReference type="PANTHER" id="PTHR24305">
    <property type="entry name" value="CYTOCHROME P450"/>
    <property type="match status" value="1"/>
</dbReference>
<dbReference type="SUPFAM" id="SSF48264">
    <property type="entry name" value="Cytochrome P450"/>
    <property type="match status" value="1"/>
</dbReference>
<dbReference type="GO" id="GO:0005506">
    <property type="term" value="F:iron ion binding"/>
    <property type="evidence" value="ECO:0007669"/>
    <property type="project" value="InterPro"/>
</dbReference>
<sequence length="485" mass="56128">MENPLFDNRLKQLSKIPSPTHLNGLSVLNDLNKAQKEGTLHILYNDYSILYGSNKELSNINIPHISPSPKNKQIICDLIIINNPDDAERLVRKHIKKQPNLKPFLGNSIISNTDINAWKQQRNHYISAFDLTTLHSIIPITDKRALHYIHTLTALSNNGTSAVNINDYFLNETLGQLQLAMFGFSSEFIETTQSNVRSMFSGKNIPYTKEFIPKFFNELDKSNGSLSQTMKDRFLDLGNKRNSEMVGNSLIFSFAGHDTTAHTLSWLIYELSKNKIIQNKLYVEINHFWKTQENRTIEYSDLKRLPYMTRCIMETLRLWPAIPNGTFRELIEDDYIVDKYGNNIILPKGTYIQIPNWGRHRSDMLWGNDVLQFNPDREFIGDELWNNTVMNSYNPSSKRFSPFTYGPRDCIGKNFSQIEMRLILLHLIKNFEFSLTDKQNIRYTPENIGFNSFTLGPRNIENDNLSDSTLGLWVNVKLRTTQSKL</sequence>
<dbReference type="EMBL" id="MN738873">
    <property type="protein sequence ID" value="QHT29241.1"/>
    <property type="molecule type" value="Genomic_DNA"/>
</dbReference>
<comment type="similarity">
    <text evidence="1">Belongs to the cytochrome P450 family.</text>
</comment>
<dbReference type="InterPro" id="IPR002401">
    <property type="entry name" value="Cyt_P450_E_grp-I"/>
</dbReference>
<dbReference type="InterPro" id="IPR001128">
    <property type="entry name" value="Cyt_P450"/>
</dbReference>
<dbReference type="Gene3D" id="1.10.630.10">
    <property type="entry name" value="Cytochrome P450"/>
    <property type="match status" value="1"/>
</dbReference>
<dbReference type="PRINTS" id="PR00385">
    <property type="entry name" value="P450"/>
</dbReference>
<dbReference type="InterPro" id="IPR036396">
    <property type="entry name" value="Cyt_P450_sf"/>
</dbReference>
<evidence type="ECO:0000313" key="2">
    <source>
        <dbReference type="EMBL" id="QHT29241.1"/>
    </source>
</evidence>